<evidence type="ECO:0000313" key="9">
    <source>
        <dbReference type="Proteomes" id="UP001162891"/>
    </source>
</evidence>
<evidence type="ECO:0000256" key="6">
    <source>
        <dbReference type="SAM" id="Phobius"/>
    </source>
</evidence>
<reference evidence="9" key="1">
    <citation type="journal article" date="2022" name="Int. J. Syst. Evol. Microbiol.">
        <title>Anaeromyxobacter oryzae sp. nov., Anaeromyxobacter diazotrophicus sp. nov. and Anaeromyxobacter paludicola sp. nov., isolated from paddy soils.</title>
        <authorList>
            <person name="Itoh H."/>
            <person name="Xu Z."/>
            <person name="Mise K."/>
            <person name="Masuda Y."/>
            <person name="Ushijima N."/>
            <person name="Hayakawa C."/>
            <person name="Shiratori Y."/>
            <person name="Senoo K."/>
        </authorList>
    </citation>
    <scope>NUCLEOTIDE SEQUENCE [LARGE SCALE GENOMIC DNA]</scope>
    <source>
        <strain evidence="9">Red232</strain>
    </source>
</reference>
<feature type="transmembrane region" description="Helical" evidence="6">
    <location>
        <begin position="36"/>
        <end position="61"/>
    </location>
</feature>
<accession>A0ABM7WWL7</accession>
<dbReference type="EMBL" id="AP025591">
    <property type="protein sequence ID" value="BDG03821.1"/>
    <property type="molecule type" value="Genomic_DNA"/>
</dbReference>
<dbReference type="PANTHER" id="PTHR38459:SF1">
    <property type="entry name" value="PROPHAGE BACTOPRENOL-LINKED GLUCOSE TRANSLOCASE HOMOLOG"/>
    <property type="match status" value="1"/>
</dbReference>
<proteinExistence type="inferred from homology"/>
<evidence type="ECO:0000259" key="7">
    <source>
        <dbReference type="Pfam" id="PF04138"/>
    </source>
</evidence>
<keyword evidence="3 6" id="KW-0812">Transmembrane</keyword>
<evidence type="ECO:0000256" key="3">
    <source>
        <dbReference type="ARBA" id="ARBA00022692"/>
    </source>
</evidence>
<feature type="domain" description="GtrA/DPMS transmembrane" evidence="7">
    <location>
        <begin position="23"/>
        <end position="133"/>
    </location>
</feature>
<dbReference type="Proteomes" id="UP001162891">
    <property type="component" value="Chromosome"/>
</dbReference>
<name>A0ABM7WWL7_9BACT</name>
<comment type="similarity">
    <text evidence="2">Belongs to the GtrA family.</text>
</comment>
<keyword evidence="9" id="KW-1185">Reference proteome</keyword>
<evidence type="ECO:0000256" key="1">
    <source>
        <dbReference type="ARBA" id="ARBA00004141"/>
    </source>
</evidence>
<dbReference type="PANTHER" id="PTHR38459">
    <property type="entry name" value="PROPHAGE BACTOPRENOL-LINKED GLUCOSE TRANSLOCASE HOMOLOG"/>
    <property type="match status" value="1"/>
</dbReference>
<sequence length="155" mass="16042">MSRGARGVAAEAGRFARANVTAAIASGLEWLLVTGLVLLGVHYLAAAAAGAVTGAVTDFSLKRWWAFDRAHRAGIGREGLRYVAASTVSLALNLAVAYALVDGAGVPAVPGVIAASVVVGLAWNYPVHRLYVFRAAARPPPPAERARRPRSADSA</sequence>
<evidence type="ECO:0000256" key="2">
    <source>
        <dbReference type="ARBA" id="ARBA00009399"/>
    </source>
</evidence>
<evidence type="ECO:0000256" key="4">
    <source>
        <dbReference type="ARBA" id="ARBA00022989"/>
    </source>
</evidence>
<gene>
    <name evidence="8" type="ORF">AMOR_28170</name>
</gene>
<feature type="transmembrane region" description="Helical" evidence="6">
    <location>
        <begin position="82"/>
        <end position="101"/>
    </location>
</feature>
<feature type="transmembrane region" description="Helical" evidence="6">
    <location>
        <begin position="107"/>
        <end position="125"/>
    </location>
</feature>
<keyword evidence="4 6" id="KW-1133">Transmembrane helix</keyword>
<keyword evidence="5 6" id="KW-0472">Membrane</keyword>
<organism evidence="8 9">
    <name type="scientific">Anaeromyxobacter oryzae</name>
    <dbReference type="NCBI Taxonomy" id="2918170"/>
    <lineage>
        <taxon>Bacteria</taxon>
        <taxon>Pseudomonadati</taxon>
        <taxon>Myxococcota</taxon>
        <taxon>Myxococcia</taxon>
        <taxon>Myxococcales</taxon>
        <taxon>Cystobacterineae</taxon>
        <taxon>Anaeromyxobacteraceae</taxon>
        <taxon>Anaeromyxobacter</taxon>
    </lineage>
</organism>
<comment type="subcellular location">
    <subcellularLocation>
        <location evidence="1">Membrane</location>
        <topology evidence="1">Multi-pass membrane protein</topology>
    </subcellularLocation>
</comment>
<dbReference type="InterPro" id="IPR007267">
    <property type="entry name" value="GtrA_DPMS_TM"/>
</dbReference>
<dbReference type="InterPro" id="IPR051401">
    <property type="entry name" value="GtrA_CellWall_Glycosyl"/>
</dbReference>
<dbReference type="Pfam" id="PF04138">
    <property type="entry name" value="GtrA_DPMS_TM"/>
    <property type="match status" value="1"/>
</dbReference>
<evidence type="ECO:0000313" key="8">
    <source>
        <dbReference type="EMBL" id="BDG03821.1"/>
    </source>
</evidence>
<protein>
    <recommendedName>
        <fullName evidence="7">GtrA/DPMS transmembrane domain-containing protein</fullName>
    </recommendedName>
</protein>
<evidence type="ECO:0000256" key="5">
    <source>
        <dbReference type="ARBA" id="ARBA00023136"/>
    </source>
</evidence>
<dbReference type="RefSeq" id="WP_248362238.1">
    <property type="nucleotide sequence ID" value="NZ_AP025591.1"/>
</dbReference>